<dbReference type="Proteomes" id="UP000282674">
    <property type="component" value="Unassembled WGS sequence"/>
</dbReference>
<feature type="transmembrane region" description="Helical" evidence="2">
    <location>
        <begin position="6"/>
        <end position="30"/>
    </location>
</feature>
<evidence type="ECO:0000313" key="4">
    <source>
        <dbReference type="Proteomes" id="UP000282674"/>
    </source>
</evidence>
<feature type="region of interest" description="Disordered" evidence="1">
    <location>
        <begin position="57"/>
        <end position="76"/>
    </location>
</feature>
<dbReference type="EMBL" id="RFFG01000080">
    <property type="protein sequence ID" value="RMI38723.1"/>
    <property type="molecule type" value="Genomic_DNA"/>
</dbReference>
<evidence type="ECO:0000256" key="1">
    <source>
        <dbReference type="SAM" id="MobiDB-lite"/>
    </source>
</evidence>
<sequence>MSGMIWTGLAVGLAFAGLAVLAWCSFRVWLGVRRLARELERTRRRLEPEHSALRAEVRDLRDARTPVDSGEGVRSS</sequence>
<organism evidence="3 4">
    <name type="scientific">Actinomadura harenae</name>
    <dbReference type="NCBI Taxonomy" id="2483351"/>
    <lineage>
        <taxon>Bacteria</taxon>
        <taxon>Bacillati</taxon>
        <taxon>Actinomycetota</taxon>
        <taxon>Actinomycetes</taxon>
        <taxon>Streptosporangiales</taxon>
        <taxon>Thermomonosporaceae</taxon>
        <taxon>Actinomadura</taxon>
    </lineage>
</organism>
<dbReference type="AlphaFoldDB" id="A0A3M2LQA3"/>
<keyword evidence="2" id="KW-1133">Transmembrane helix</keyword>
<comment type="caution">
    <text evidence="3">The sequence shown here is derived from an EMBL/GenBank/DDBJ whole genome shotgun (WGS) entry which is preliminary data.</text>
</comment>
<name>A0A3M2LQA3_9ACTN</name>
<evidence type="ECO:0000256" key="2">
    <source>
        <dbReference type="SAM" id="Phobius"/>
    </source>
</evidence>
<protein>
    <submittedName>
        <fullName evidence="3">Uncharacterized protein</fullName>
    </submittedName>
</protein>
<keyword evidence="2" id="KW-0472">Membrane</keyword>
<evidence type="ECO:0000313" key="3">
    <source>
        <dbReference type="EMBL" id="RMI38723.1"/>
    </source>
</evidence>
<keyword evidence="4" id="KW-1185">Reference proteome</keyword>
<gene>
    <name evidence="3" type="ORF">EBO15_31925</name>
</gene>
<proteinExistence type="predicted"/>
<accession>A0A3M2LQA3</accession>
<reference evidence="3 4" key="1">
    <citation type="submission" date="2018-10" db="EMBL/GenBank/DDBJ databases">
        <title>Isolation from soil.</title>
        <authorList>
            <person name="Hu J."/>
        </authorList>
    </citation>
    <scope>NUCLEOTIDE SEQUENCE [LARGE SCALE GENOMIC DNA]</scope>
    <source>
        <strain evidence="3 4">NEAU-Ht49</strain>
    </source>
</reference>
<keyword evidence="2" id="KW-0812">Transmembrane</keyword>